<protein>
    <submittedName>
        <fullName evidence="5">MexH family multidrug efflux RND transporter periplasmic adaptor subunit</fullName>
    </submittedName>
</protein>
<name>A0ABQ3ALN1_9GAMM</name>
<dbReference type="SUPFAM" id="SSF111369">
    <property type="entry name" value="HlyD-like secretion proteins"/>
    <property type="match status" value="1"/>
</dbReference>
<feature type="domain" description="CzcB-like barrel-sandwich hybrid" evidence="4">
    <location>
        <begin position="63"/>
        <end position="201"/>
    </location>
</feature>
<evidence type="ECO:0000256" key="1">
    <source>
        <dbReference type="ARBA" id="ARBA00009477"/>
    </source>
</evidence>
<gene>
    <name evidence="5" type="ORF">GCM10007071_03320</name>
</gene>
<dbReference type="Gene3D" id="2.40.420.20">
    <property type="match status" value="1"/>
</dbReference>
<comment type="similarity">
    <text evidence="1">Belongs to the membrane fusion protein (MFP) (TC 8.A.1) family.</text>
</comment>
<dbReference type="Pfam" id="PF25973">
    <property type="entry name" value="BSH_CzcB"/>
    <property type="match status" value="1"/>
</dbReference>
<sequence length="366" mass="39939">MPRHSSHCHRVCRGLVVFVSIMVTMAVAAQDMPGVQLSEVIKRPVFEETRLNGTVNAMRRSRLSTSVAGLVDTVSVNVGDTVAQGERLINLDDEQARYELSSARAQQQEAQASLEEARRRFSEAQSVGAGRNIAATEIRARESAVAVAEAALARTRAEVSRYRTALERHRIEAPFAGVVSSRGSDVGEWVTPGDELMTLVDLDNLRLDFQVAQAYFPRLDDDSELLLVSGPAGDEPVPLTIASRVPVTDAASRTFLLRATAPDDVPLMPGMAVEAVLRVSTGAQGLTVSRDAINRYPEGRVTVWIAEPAEEDDRYTVTEKRVQTGSGFRNRVEILDGLEAGDQVVSRGNESLNEGMTVRISRREAR</sequence>
<dbReference type="PANTHER" id="PTHR30469:SF15">
    <property type="entry name" value="HLYD FAMILY OF SECRETION PROTEINS"/>
    <property type="match status" value="1"/>
</dbReference>
<comment type="caution">
    <text evidence="5">The sequence shown here is derived from an EMBL/GenBank/DDBJ whole genome shotgun (WGS) entry which is preliminary data.</text>
</comment>
<evidence type="ECO:0000259" key="4">
    <source>
        <dbReference type="Pfam" id="PF25973"/>
    </source>
</evidence>
<keyword evidence="3" id="KW-0732">Signal</keyword>
<feature type="chain" id="PRO_5045870762" evidence="3">
    <location>
        <begin position="29"/>
        <end position="366"/>
    </location>
</feature>
<dbReference type="NCBIfam" id="TIGR01730">
    <property type="entry name" value="RND_mfp"/>
    <property type="match status" value="1"/>
</dbReference>
<dbReference type="Proteomes" id="UP000601597">
    <property type="component" value="Unassembled WGS sequence"/>
</dbReference>
<dbReference type="RefSeq" id="WP_189571838.1">
    <property type="nucleotide sequence ID" value="NZ_BMXV01000001.1"/>
</dbReference>
<accession>A0ABQ3ALN1</accession>
<dbReference type="InterPro" id="IPR006143">
    <property type="entry name" value="RND_pump_MFP"/>
</dbReference>
<dbReference type="PANTHER" id="PTHR30469">
    <property type="entry name" value="MULTIDRUG RESISTANCE PROTEIN MDTA"/>
    <property type="match status" value="1"/>
</dbReference>
<keyword evidence="2" id="KW-0175">Coiled coil</keyword>
<evidence type="ECO:0000313" key="5">
    <source>
        <dbReference type="EMBL" id="GGY60176.1"/>
    </source>
</evidence>
<evidence type="ECO:0000256" key="2">
    <source>
        <dbReference type="SAM" id="Coils"/>
    </source>
</evidence>
<dbReference type="Gene3D" id="2.40.30.170">
    <property type="match status" value="1"/>
</dbReference>
<evidence type="ECO:0000313" key="6">
    <source>
        <dbReference type="Proteomes" id="UP000601597"/>
    </source>
</evidence>
<feature type="signal peptide" evidence="3">
    <location>
        <begin position="1"/>
        <end position="28"/>
    </location>
</feature>
<evidence type="ECO:0000256" key="3">
    <source>
        <dbReference type="SAM" id="SignalP"/>
    </source>
</evidence>
<dbReference type="Gene3D" id="1.10.287.470">
    <property type="entry name" value="Helix hairpin bin"/>
    <property type="match status" value="1"/>
</dbReference>
<organism evidence="5 6">
    <name type="scientific">Marinobacter zhanjiangensis</name>
    <dbReference type="NCBI Taxonomy" id="578215"/>
    <lineage>
        <taxon>Bacteria</taxon>
        <taxon>Pseudomonadati</taxon>
        <taxon>Pseudomonadota</taxon>
        <taxon>Gammaproteobacteria</taxon>
        <taxon>Pseudomonadales</taxon>
        <taxon>Marinobacteraceae</taxon>
        <taxon>Marinobacter</taxon>
    </lineage>
</organism>
<dbReference type="InterPro" id="IPR058647">
    <property type="entry name" value="BSH_CzcB-like"/>
</dbReference>
<dbReference type="Gene3D" id="2.40.50.100">
    <property type="match status" value="1"/>
</dbReference>
<keyword evidence="6" id="KW-1185">Reference proteome</keyword>
<feature type="coiled-coil region" evidence="2">
    <location>
        <begin position="91"/>
        <end position="127"/>
    </location>
</feature>
<proteinExistence type="inferred from homology"/>
<dbReference type="EMBL" id="BMXV01000001">
    <property type="protein sequence ID" value="GGY60176.1"/>
    <property type="molecule type" value="Genomic_DNA"/>
</dbReference>
<reference evidence="6" key="1">
    <citation type="journal article" date="2019" name="Int. J. Syst. Evol. Microbiol.">
        <title>The Global Catalogue of Microorganisms (GCM) 10K type strain sequencing project: providing services to taxonomists for standard genome sequencing and annotation.</title>
        <authorList>
            <consortium name="The Broad Institute Genomics Platform"/>
            <consortium name="The Broad Institute Genome Sequencing Center for Infectious Disease"/>
            <person name="Wu L."/>
            <person name="Ma J."/>
        </authorList>
    </citation>
    <scope>NUCLEOTIDE SEQUENCE [LARGE SCALE GENOMIC DNA]</scope>
    <source>
        <strain evidence="6">KCTC 22280</strain>
    </source>
</reference>